<keyword evidence="3" id="KW-0731">Sigma factor</keyword>
<dbReference type="InterPro" id="IPR013249">
    <property type="entry name" value="RNA_pol_sigma70_r4_t2"/>
</dbReference>
<dbReference type="InterPro" id="IPR013325">
    <property type="entry name" value="RNA_pol_sigma_r2"/>
</dbReference>
<evidence type="ECO:0000256" key="1">
    <source>
        <dbReference type="ARBA" id="ARBA00010641"/>
    </source>
</evidence>
<dbReference type="Gene3D" id="1.10.1740.10">
    <property type="match status" value="1"/>
</dbReference>
<dbReference type="Gene3D" id="1.10.10.10">
    <property type="entry name" value="Winged helix-like DNA-binding domain superfamily/Winged helix DNA-binding domain"/>
    <property type="match status" value="1"/>
</dbReference>
<accession>A0A248JQT5</accession>
<dbReference type="GO" id="GO:0006352">
    <property type="term" value="P:DNA-templated transcription initiation"/>
    <property type="evidence" value="ECO:0007669"/>
    <property type="project" value="InterPro"/>
</dbReference>
<dbReference type="GO" id="GO:0016987">
    <property type="term" value="F:sigma factor activity"/>
    <property type="evidence" value="ECO:0007669"/>
    <property type="project" value="UniProtKB-KW"/>
</dbReference>
<proteinExistence type="inferred from homology"/>
<evidence type="ECO:0000256" key="3">
    <source>
        <dbReference type="ARBA" id="ARBA00023082"/>
    </source>
</evidence>
<dbReference type="EMBL" id="CP022110">
    <property type="protein sequence ID" value="ASG20870.1"/>
    <property type="molecule type" value="Genomic_DNA"/>
</dbReference>
<dbReference type="SUPFAM" id="SSF88946">
    <property type="entry name" value="Sigma2 domain of RNA polymerase sigma factors"/>
    <property type="match status" value="1"/>
</dbReference>
<feature type="domain" description="RNA polymerase sigma factor 70 region 4 type 2" evidence="5">
    <location>
        <begin position="104"/>
        <end position="155"/>
    </location>
</feature>
<dbReference type="InterPro" id="IPR014284">
    <property type="entry name" value="RNA_pol_sigma-70_dom"/>
</dbReference>
<reference evidence="7 8" key="1">
    <citation type="submission" date="2017-06" db="EMBL/GenBank/DDBJ databases">
        <title>Complete genome sequence of Nitrospirillum amazonense strain CBAmC, an endophytic nitrogen-fixing and plant growth-promoting bacterium, isolated from sugarcane.</title>
        <authorList>
            <person name="Schwab S."/>
            <person name="dos Santos Teixeira K.R."/>
            <person name="Simoes Araujo J.L."/>
            <person name="Soares Vidal M."/>
            <person name="Borges de Freitas H.R."/>
            <person name="Rivello Crivelaro A.L."/>
            <person name="Bueno de Camargo Nunes A."/>
            <person name="dos Santos C.M."/>
            <person name="Palmeira da Silva Rosa D."/>
            <person name="da Silva Padilha D."/>
            <person name="da Silva E."/>
            <person name="Araujo Terra L."/>
            <person name="Soares Mendes V."/>
            <person name="Farinelli L."/>
            <person name="Magalhaes Cruz L."/>
            <person name="Baldani J.I."/>
        </authorList>
    </citation>
    <scope>NUCLEOTIDE SEQUENCE [LARGE SCALE GENOMIC DNA]</scope>
    <source>
        <strain evidence="7 8">CBAmC</strain>
    </source>
</reference>
<dbReference type="PANTHER" id="PTHR43133">
    <property type="entry name" value="RNA POLYMERASE ECF-TYPE SIGMA FACTO"/>
    <property type="match status" value="1"/>
</dbReference>
<dbReference type="GO" id="GO:0003677">
    <property type="term" value="F:DNA binding"/>
    <property type="evidence" value="ECO:0007669"/>
    <property type="project" value="InterPro"/>
</dbReference>
<keyword evidence="4" id="KW-0804">Transcription</keyword>
<keyword evidence="2" id="KW-0805">Transcription regulation</keyword>
<dbReference type="AlphaFoldDB" id="A0A248JQT5"/>
<dbReference type="Pfam" id="PF22029">
    <property type="entry name" value="PhyR_sigma2"/>
    <property type="match status" value="1"/>
</dbReference>
<dbReference type="Proteomes" id="UP000197153">
    <property type="component" value="Chromosome 1"/>
</dbReference>
<evidence type="ECO:0000259" key="5">
    <source>
        <dbReference type="Pfam" id="PF08281"/>
    </source>
</evidence>
<evidence type="ECO:0000256" key="4">
    <source>
        <dbReference type="ARBA" id="ARBA00023163"/>
    </source>
</evidence>
<dbReference type="PANTHER" id="PTHR43133:SF25">
    <property type="entry name" value="RNA POLYMERASE SIGMA FACTOR RFAY-RELATED"/>
    <property type="match status" value="1"/>
</dbReference>
<evidence type="ECO:0000256" key="2">
    <source>
        <dbReference type="ARBA" id="ARBA00023015"/>
    </source>
</evidence>
<evidence type="ECO:0000259" key="6">
    <source>
        <dbReference type="Pfam" id="PF22029"/>
    </source>
</evidence>
<dbReference type="SUPFAM" id="SSF88659">
    <property type="entry name" value="Sigma3 and sigma4 domains of RNA polymerase sigma factors"/>
    <property type="match status" value="1"/>
</dbReference>
<dbReference type="InterPro" id="IPR036388">
    <property type="entry name" value="WH-like_DNA-bd_sf"/>
</dbReference>
<evidence type="ECO:0000313" key="8">
    <source>
        <dbReference type="Proteomes" id="UP000197153"/>
    </source>
</evidence>
<feature type="domain" description="PhyR sigma2" evidence="6">
    <location>
        <begin position="8"/>
        <end position="62"/>
    </location>
</feature>
<dbReference type="InterPro" id="IPR053866">
    <property type="entry name" value="PhyR_sigma2"/>
</dbReference>
<evidence type="ECO:0000313" key="7">
    <source>
        <dbReference type="EMBL" id="ASG20870.1"/>
    </source>
</evidence>
<keyword evidence="8" id="KW-1185">Reference proteome</keyword>
<gene>
    <name evidence="7" type="ORF">Y958_08635</name>
</gene>
<protein>
    <submittedName>
        <fullName evidence="7">RNA polymerase subunit sigma</fullName>
    </submittedName>
</protein>
<comment type="similarity">
    <text evidence="1">Belongs to the sigma-70 factor family. ECF subfamily.</text>
</comment>
<dbReference type="CDD" id="cd06171">
    <property type="entry name" value="Sigma70_r4"/>
    <property type="match status" value="1"/>
</dbReference>
<organism evidence="7 8">
    <name type="scientific">Nitrospirillum viridazoti CBAmc</name>
    <dbReference type="NCBI Taxonomy" id="1441467"/>
    <lineage>
        <taxon>Bacteria</taxon>
        <taxon>Pseudomonadati</taxon>
        <taxon>Pseudomonadota</taxon>
        <taxon>Alphaproteobacteria</taxon>
        <taxon>Rhodospirillales</taxon>
        <taxon>Azospirillaceae</taxon>
        <taxon>Nitrospirillum</taxon>
        <taxon>Nitrospirillum viridazoti</taxon>
    </lineage>
</organism>
<dbReference type="InterPro" id="IPR013324">
    <property type="entry name" value="RNA_pol_sigma_r3/r4-like"/>
</dbReference>
<dbReference type="InterPro" id="IPR039425">
    <property type="entry name" value="RNA_pol_sigma-70-like"/>
</dbReference>
<sequence>MNDMMLLIEPLIPPLRRYARALVKDHATADDLVQDCLERAITRWHQRRQDGDARTWLFTILHNLAVSHMRQNRRRGSHLTLDDGVDEAMIARPATQEDALHHADVMQALQTLPEDQRSVLLLVSVEDLTYAEAARVLDIPIGTVMSRLARAREKLLQKMEGAPAQEAAKGGATIHRPAFGAGIFRRVK</sequence>
<dbReference type="Pfam" id="PF08281">
    <property type="entry name" value="Sigma70_r4_2"/>
    <property type="match status" value="1"/>
</dbReference>
<name>A0A248JQT5_9PROT</name>
<dbReference type="RefSeq" id="WP_088871676.1">
    <property type="nucleotide sequence ID" value="NZ_CP022110.1"/>
</dbReference>
<dbReference type="KEGG" id="nao:Y958_08635"/>
<dbReference type="NCBIfam" id="TIGR02937">
    <property type="entry name" value="sigma70-ECF"/>
    <property type="match status" value="1"/>
</dbReference>